<evidence type="ECO:0000259" key="9">
    <source>
        <dbReference type="PROSITE" id="PS51379"/>
    </source>
</evidence>
<dbReference type="OrthoDB" id="3215002at2"/>
<dbReference type="PANTHER" id="PTHR36923">
    <property type="entry name" value="FERREDOXIN"/>
    <property type="match status" value="1"/>
</dbReference>
<evidence type="ECO:0000256" key="2">
    <source>
        <dbReference type="ARBA" id="ARBA00022448"/>
    </source>
</evidence>
<evidence type="ECO:0000256" key="6">
    <source>
        <dbReference type="ARBA" id="ARBA00023014"/>
    </source>
</evidence>
<dbReference type="InterPro" id="IPR017896">
    <property type="entry name" value="4Fe4S_Fe-S-bd"/>
</dbReference>
<dbReference type="AlphaFoldDB" id="A0A100W9B5"/>
<reference evidence="11" key="2">
    <citation type="submission" date="2016-02" db="EMBL/GenBank/DDBJ databases">
        <title>Draft genome sequence of five rapidly growing Mycobacterium species.</title>
        <authorList>
            <person name="Katahira K."/>
            <person name="Gotou Y."/>
            <person name="Iida K."/>
            <person name="Ogura Y."/>
            <person name="Hayashi T."/>
        </authorList>
    </citation>
    <scope>NUCLEOTIDE SEQUENCE [LARGE SCALE GENOMIC DNA]</scope>
    <source>
        <strain evidence="11">JCM15298</strain>
    </source>
</reference>
<feature type="domain" description="4Fe-4S ferredoxin-type" evidence="9">
    <location>
        <begin position="1"/>
        <end position="29"/>
    </location>
</feature>
<accession>A0A100W9B5</accession>
<reference evidence="11" key="1">
    <citation type="journal article" date="2016" name="Genome Announc.">
        <title>Draft Genome Sequences of Five Rapidly Growing Mycobacterium Species, M. thermoresistibile, M. fortuitum subsp. acetamidolyticum, M. canariasense, M. brisbanense, and M. novocastrense.</title>
        <authorList>
            <person name="Katahira K."/>
            <person name="Ogura Y."/>
            <person name="Gotoh Y."/>
            <person name="Hayashi T."/>
        </authorList>
    </citation>
    <scope>NUCLEOTIDE SEQUENCE [LARGE SCALE GENOMIC DNA]</scope>
    <source>
        <strain evidence="11">JCM15298</strain>
    </source>
</reference>
<dbReference type="RefSeq" id="WP_062655290.1">
    <property type="nucleotide sequence ID" value="NZ_BCSY01000028.1"/>
</dbReference>
<evidence type="ECO:0000313" key="11">
    <source>
        <dbReference type="Proteomes" id="UP000069443"/>
    </source>
</evidence>
<protein>
    <recommendedName>
        <fullName evidence="8">Ferredoxin</fullName>
    </recommendedName>
</protein>
<keyword evidence="11" id="KW-1185">Reference proteome</keyword>
<keyword evidence="5 8" id="KW-0408">Iron</keyword>
<evidence type="ECO:0000256" key="7">
    <source>
        <dbReference type="ARBA" id="ARBA00023291"/>
    </source>
</evidence>
<name>A0A100W9B5_MYCCR</name>
<dbReference type="InterPro" id="IPR051269">
    <property type="entry name" value="Fe-S_cluster_ET"/>
</dbReference>
<dbReference type="SUPFAM" id="SSF54862">
    <property type="entry name" value="4Fe-4S ferredoxins"/>
    <property type="match status" value="1"/>
</dbReference>
<evidence type="ECO:0000256" key="4">
    <source>
        <dbReference type="ARBA" id="ARBA00022982"/>
    </source>
</evidence>
<dbReference type="InterPro" id="IPR001080">
    <property type="entry name" value="3Fe4S_ferredoxin"/>
</dbReference>
<dbReference type="GO" id="GO:0051538">
    <property type="term" value="F:3 iron, 4 sulfur cluster binding"/>
    <property type="evidence" value="ECO:0007669"/>
    <property type="project" value="UniProtKB-KW"/>
</dbReference>
<evidence type="ECO:0000256" key="5">
    <source>
        <dbReference type="ARBA" id="ARBA00023004"/>
    </source>
</evidence>
<evidence type="ECO:0000256" key="1">
    <source>
        <dbReference type="ARBA" id="ARBA00001927"/>
    </source>
</evidence>
<dbReference type="Proteomes" id="UP000069443">
    <property type="component" value="Unassembled WGS sequence"/>
</dbReference>
<evidence type="ECO:0000256" key="8">
    <source>
        <dbReference type="RuleBase" id="RU368020"/>
    </source>
</evidence>
<evidence type="ECO:0000256" key="3">
    <source>
        <dbReference type="ARBA" id="ARBA00022723"/>
    </source>
</evidence>
<dbReference type="Gene3D" id="3.30.70.20">
    <property type="match status" value="1"/>
</dbReference>
<comment type="function">
    <text evidence="8">Ferredoxins are iron-sulfur proteins that transfer electrons in a wide variety of metabolic reactions.</text>
</comment>
<dbReference type="GO" id="GO:0005506">
    <property type="term" value="F:iron ion binding"/>
    <property type="evidence" value="ECO:0007669"/>
    <property type="project" value="UniProtKB-UniRule"/>
</dbReference>
<comment type="caution">
    <text evidence="10">The sequence shown here is derived from an EMBL/GenBank/DDBJ whole genome shotgun (WGS) entry which is preliminary data.</text>
</comment>
<dbReference type="PROSITE" id="PS51379">
    <property type="entry name" value="4FE4S_FER_2"/>
    <property type="match status" value="1"/>
</dbReference>
<keyword evidence="7" id="KW-0003">3Fe-4S</keyword>
<dbReference type="PRINTS" id="PR00352">
    <property type="entry name" value="3FE4SFRDOXIN"/>
</dbReference>
<dbReference type="EMBL" id="BCSY01000028">
    <property type="protein sequence ID" value="GAS93853.1"/>
    <property type="molecule type" value="Genomic_DNA"/>
</dbReference>
<organism evidence="10 11">
    <name type="scientific">Mycolicibacterium canariasense</name>
    <name type="common">Mycobacterium canariasense</name>
    <dbReference type="NCBI Taxonomy" id="228230"/>
    <lineage>
        <taxon>Bacteria</taxon>
        <taxon>Bacillati</taxon>
        <taxon>Actinomycetota</taxon>
        <taxon>Actinomycetes</taxon>
        <taxon>Mycobacteriales</taxon>
        <taxon>Mycobacteriaceae</taxon>
        <taxon>Mycolicibacterium</taxon>
    </lineage>
</organism>
<gene>
    <name evidence="10" type="ORF">RMCC_0819</name>
</gene>
<sequence>MKIQINRDRCEGHGQCIAVAPDIFDLDDEGIAILLTSESVSEGLAGQAAAAAEVCPVAALMLDAD</sequence>
<keyword evidence="6 8" id="KW-0411">Iron-sulfur</keyword>
<dbReference type="PANTHER" id="PTHR36923:SF3">
    <property type="entry name" value="FERREDOXIN"/>
    <property type="match status" value="1"/>
</dbReference>
<comment type="cofactor">
    <cofactor evidence="1">
        <name>[3Fe-4S] cluster</name>
        <dbReference type="ChEBI" id="CHEBI:21137"/>
    </cofactor>
</comment>
<dbReference type="Pfam" id="PF13459">
    <property type="entry name" value="Fer4_15"/>
    <property type="match status" value="1"/>
</dbReference>
<keyword evidence="2 8" id="KW-0813">Transport</keyword>
<dbReference type="STRING" id="228230.RMCC_0819"/>
<keyword evidence="3 8" id="KW-0479">Metal-binding</keyword>
<proteinExistence type="predicted"/>
<keyword evidence="4 8" id="KW-0249">Electron transport</keyword>
<evidence type="ECO:0000313" key="10">
    <source>
        <dbReference type="EMBL" id="GAS93853.1"/>
    </source>
</evidence>
<dbReference type="GO" id="GO:0009055">
    <property type="term" value="F:electron transfer activity"/>
    <property type="evidence" value="ECO:0007669"/>
    <property type="project" value="UniProtKB-UniRule"/>
</dbReference>